<accession>A0A0R3QVU0</accession>
<evidence type="ECO:0000313" key="2">
    <source>
        <dbReference type="Proteomes" id="UP000280834"/>
    </source>
</evidence>
<dbReference type="EMBL" id="UZAG01017213">
    <property type="protein sequence ID" value="VDO33496.1"/>
    <property type="molecule type" value="Genomic_DNA"/>
</dbReference>
<keyword evidence="2" id="KW-1185">Reference proteome</keyword>
<dbReference type="STRING" id="42155.A0A0R3QVU0"/>
<reference evidence="3" key="1">
    <citation type="submission" date="2017-02" db="UniProtKB">
        <authorList>
            <consortium name="WormBaseParasite"/>
        </authorList>
    </citation>
    <scope>IDENTIFICATION</scope>
</reference>
<protein>
    <submittedName>
        <fullName evidence="1 3">Uncharacterized protein</fullName>
    </submittedName>
</protein>
<gene>
    <name evidence="1" type="ORF">BTMF_LOCUS9876</name>
</gene>
<dbReference type="Proteomes" id="UP000280834">
    <property type="component" value="Unassembled WGS sequence"/>
</dbReference>
<reference evidence="1 2" key="2">
    <citation type="submission" date="2018-11" db="EMBL/GenBank/DDBJ databases">
        <authorList>
            <consortium name="Pathogen Informatics"/>
        </authorList>
    </citation>
    <scope>NUCLEOTIDE SEQUENCE [LARGE SCALE GENOMIC DNA]</scope>
</reference>
<dbReference type="WBParaSite" id="BTMF_0001184801-mRNA-1">
    <property type="protein sequence ID" value="BTMF_0001184801-mRNA-1"/>
    <property type="gene ID" value="BTMF_0001184801"/>
</dbReference>
<dbReference type="AlphaFoldDB" id="A0A0R3QVU0"/>
<sequence length="39" mass="4676">MWNDDIREFEYGWADDSDEISESQKPTIVLMGLKRFLHC</sequence>
<evidence type="ECO:0000313" key="3">
    <source>
        <dbReference type="WBParaSite" id="BTMF_0001184801-mRNA-1"/>
    </source>
</evidence>
<organism evidence="3">
    <name type="scientific">Brugia timori</name>
    <dbReference type="NCBI Taxonomy" id="42155"/>
    <lineage>
        <taxon>Eukaryota</taxon>
        <taxon>Metazoa</taxon>
        <taxon>Ecdysozoa</taxon>
        <taxon>Nematoda</taxon>
        <taxon>Chromadorea</taxon>
        <taxon>Rhabditida</taxon>
        <taxon>Spirurina</taxon>
        <taxon>Spiruromorpha</taxon>
        <taxon>Filarioidea</taxon>
        <taxon>Onchocercidae</taxon>
        <taxon>Brugia</taxon>
    </lineage>
</organism>
<name>A0A0R3QVU0_9BILA</name>
<proteinExistence type="predicted"/>
<evidence type="ECO:0000313" key="1">
    <source>
        <dbReference type="EMBL" id="VDO33496.1"/>
    </source>
</evidence>